<dbReference type="GO" id="GO:0106310">
    <property type="term" value="F:protein serine kinase activity"/>
    <property type="evidence" value="ECO:0007669"/>
    <property type="project" value="UniProtKB-UniRule"/>
</dbReference>
<dbReference type="InterPro" id="IPR017441">
    <property type="entry name" value="Protein_kinase_ATP_BS"/>
</dbReference>
<keyword evidence="5 10" id="KW-0547">Nucleotide-binding</keyword>
<evidence type="ECO:0000256" key="10">
    <source>
        <dbReference type="PIRNR" id="PIRNR037993"/>
    </source>
</evidence>
<feature type="region of interest" description="Disordered" evidence="14">
    <location>
        <begin position="1"/>
        <end position="42"/>
    </location>
</feature>
<evidence type="ECO:0000256" key="8">
    <source>
        <dbReference type="ARBA" id="ARBA00047899"/>
    </source>
</evidence>
<keyword evidence="17" id="KW-1185">Reference proteome</keyword>
<evidence type="ECO:0000256" key="7">
    <source>
        <dbReference type="ARBA" id="ARBA00022840"/>
    </source>
</evidence>
<evidence type="ECO:0000256" key="6">
    <source>
        <dbReference type="ARBA" id="ARBA00022777"/>
    </source>
</evidence>
<comment type="function">
    <text evidence="10">Proto-oncogene with serine/threonine kinase activity involved in cell survival and cell proliferation.</text>
</comment>
<dbReference type="GeneID" id="103035777"/>
<evidence type="ECO:0000256" key="9">
    <source>
        <dbReference type="ARBA" id="ARBA00048679"/>
    </source>
</evidence>
<feature type="binding site" evidence="13">
    <location>
        <position position="84"/>
    </location>
    <ligand>
        <name>ATP</name>
        <dbReference type="ChEBI" id="CHEBI:30616"/>
    </ligand>
</feature>
<dbReference type="Gene3D" id="1.10.510.10">
    <property type="entry name" value="Transferase(Phosphotransferase) domain 1"/>
    <property type="match status" value="1"/>
</dbReference>
<evidence type="ECO:0000256" key="13">
    <source>
        <dbReference type="PROSITE-ProRule" id="PRU10141"/>
    </source>
</evidence>
<reference evidence="17" key="1">
    <citation type="submission" date="2013-03" db="EMBL/GenBank/DDBJ databases">
        <authorList>
            <person name="Jeffery W."/>
            <person name="Warren W."/>
            <person name="Wilson R.K."/>
        </authorList>
    </citation>
    <scope>NUCLEOTIDE SEQUENCE</scope>
    <source>
        <strain evidence="17">female</strain>
    </source>
</reference>
<dbReference type="Pfam" id="PF00069">
    <property type="entry name" value="Pkinase"/>
    <property type="match status" value="1"/>
</dbReference>
<keyword evidence="6 10" id="KW-0418">Kinase</keyword>
<dbReference type="AlphaFoldDB" id="A0A3B1JLR6"/>
<dbReference type="GO" id="GO:0005524">
    <property type="term" value="F:ATP binding"/>
    <property type="evidence" value="ECO:0007669"/>
    <property type="project" value="UniProtKB-UniRule"/>
</dbReference>
<dbReference type="RefSeq" id="XP_022540221.1">
    <property type="nucleotide sequence ID" value="XM_022684500.2"/>
</dbReference>
<evidence type="ECO:0000256" key="11">
    <source>
        <dbReference type="PIRSR" id="PIRSR037993-1"/>
    </source>
</evidence>
<feature type="binding site" evidence="12">
    <location>
        <position position="80"/>
    </location>
    <ligand>
        <name>ATP</name>
        <dbReference type="ChEBI" id="CHEBI:30616"/>
    </ligand>
</feature>
<evidence type="ECO:0000256" key="5">
    <source>
        <dbReference type="ARBA" id="ARBA00022741"/>
    </source>
</evidence>
<evidence type="ECO:0000256" key="12">
    <source>
        <dbReference type="PIRSR" id="PIRSR037993-2"/>
    </source>
</evidence>
<dbReference type="Ensembl" id="ENSAMXT00000040711.1">
    <property type="protein sequence ID" value="ENSAMXP00000043337.1"/>
    <property type="gene ID" value="ENSAMXG00000036190.1"/>
</dbReference>
<comment type="catalytic activity">
    <reaction evidence="9 10">
        <text>L-seryl-[protein] + ATP = O-phospho-L-seryl-[protein] + ADP + H(+)</text>
        <dbReference type="Rhea" id="RHEA:17989"/>
        <dbReference type="Rhea" id="RHEA-COMP:9863"/>
        <dbReference type="Rhea" id="RHEA-COMP:11604"/>
        <dbReference type="ChEBI" id="CHEBI:15378"/>
        <dbReference type="ChEBI" id="CHEBI:29999"/>
        <dbReference type="ChEBI" id="CHEBI:30616"/>
        <dbReference type="ChEBI" id="CHEBI:83421"/>
        <dbReference type="ChEBI" id="CHEBI:456216"/>
        <dbReference type="EC" id="2.7.11.1"/>
    </reaction>
</comment>
<organism evidence="16 17">
    <name type="scientific">Astyanax mexicanus</name>
    <name type="common">Blind cave fish</name>
    <name type="synonym">Astyanax fasciatus mexicanus</name>
    <dbReference type="NCBI Taxonomy" id="7994"/>
    <lineage>
        <taxon>Eukaryota</taxon>
        <taxon>Metazoa</taxon>
        <taxon>Chordata</taxon>
        <taxon>Craniata</taxon>
        <taxon>Vertebrata</taxon>
        <taxon>Euteleostomi</taxon>
        <taxon>Actinopterygii</taxon>
        <taxon>Neopterygii</taxon>
        <taxon>Teleostei</taxon>
        <taxon>Ostariophysi</taxon>
        <taxon>Characiformes</taxon>
        <taxon>Characoidei</taxon>
        <taxon>Acestrorhamphidae</taxon>
        <taxon>Acestrorhamphinae</taxon>
        <taxon>Astyanax</taxon>
    </lineage>
</organism>
<dbReference type="OrthoDB" id="9984829at2759"/>
<dbReference type="InParanoid" id="A0A3B1JLR6"/>
<dbReference type="GO" id="GO:0005737">
    <property type="term" value="C:cytoplasm"/>
    <property type="evidence" value="ECO:0007669"/>
    <property type="project" value="UniProtKB-UniRule"/>
</dbReference>
<dbReference type="GO" id="GO:0007346">
    <property type="term" value="P:regulation of mitotic cell cycle"/>
    <property type="evidence" value="ECO:0007669"/>
    <property type="project" value="TreeGrafter"/>
</dbReference>
<dbReference type="InterPro" id="IPR000719">
    <property type="entry name" value="Prot_kinase_dom"/>
</dbReference>
<dbReference type="SMART" id="SM00220">
    <property type="entry name" value="S_TKc"/>
    <property type="match status" value="1"/>
</dbReference>
<dbReference type="PROSITE" id="PS00107">
    <property type="entry name" value="PROTEIN_KINASE_ATP"/>
    <property type="match status" value="1"/>
</dbReference>
<keyword evidence="4 10" id="KW-0808">Transferase</keyword>
<dbReference type="KEGG" id="amex:103035777"/>
<evidence type="ECO:0000259" key="15">
    <source>
        <dbReference type="PROSITE" id="PS50011"/>
    </source>
</evidence>
<dbReference type="PANTHER" id="PTHR22984:SF11">
    <property type="entry name" value="AURORA KINASE-RELATED"/>
    <property type="match status" value="1"/>
</dbReference>
<feature type="active site" description="Proton acceptor" evidence="11">
    <location>
        <position position="183"/>
    </location>
</feature>
<dbReference type="FunFam" id="1.10.510.10:FF:000392">
    <property type="entry name" value="Pim proto-oncogene, serine/threonine kinase,-related 152"/>
    <property type="match status" value="1"/>
</dbReference>
<dbReference type="Gene3D" id="3.30.200.20">
    <property type="entry name" value="Phosphorylase Kinase, domain 1"/>
    <property type="match status" value="1"/>
</dbReference>
<dbReference type="EC" id="2.7.11.1" evidence="10"/>
<feature type="binding site" evidence="12">
    <location>
        <position position="143"/>
    </location>
    <ligand>
        <name>ATP</name>
        <dbReference type="ChEBI" id="CHEBI:30616"/>
    </ligand>
</feature>
<evidence type="ECO:0000256" key="2">
    <source>
        <dbReference type="ARBA" id="ARBA00022527"/>
    </source>
</evidence>
<dbReference type="InterPro" id="IPR008271">
    <property type="entry name" value="Ser/Thr_kinase_AS"/>
</dbReference>
<sequence>MEQHCARTAGFQRKRKRTEEICNVHPNSDGPSSKKRKGTEDTKRETFASLYITGVKIGEGAFGLVHEGTRRSDGLQVAIKFVVKRDTTQYVPSADGSKPIPMEVALMQRMSEPPVTNIIRLIEWFDDPRYYILVLERFQPCLDLKDFLDIFGGSLTEDMARHIMPQVVKAAGECLKRGVLHRDIKPENFLINPNTLELKLIDFGCGDWLKKYGYNLYSGTFEYVPPELFRKRRYHSKTATVWSLGIFLFRMLCGSCPFKNAKDIVAGLLYFKDGLSDECCDLIRQCLQYIPAKRPTIREILKHDWLHDW</sequence>
<keyword evidence="3" id="KW-0597">Phosphoprotein</keyword>
<keyword evidence="7 10" id="KW-0067">ATP-binding</keyword>
<evidence type="ECO:0000313" key="17">
    <source>
        <dbReference type="Proteomes" id="UP000018467"/>
    </source>
</evidence>
<dbReference type="InterPro" id="IPR011009">
    <property type="entry name" value="Kinase-like_dom_sf"/>
</dbReference>
<evidence type="ECO:0000256" key="1">
    <source>
        <dbReference type="ARBA" id="ARBA00005505"/>
    </source>
</evidence>
<accession>A0A3B1JLR6</accession>
<dbReference type="FunCoup" id="A0A3B1JLR6">
    <property type="interactions" value="3"/>
</dbReference>
<dbReference type="GO" id="GO:0043066">
    <property type="term" value="P:negative regulation of apoptotic process"/>
    <property type="evidence" value="ECO:0007669"/>
    <property type="project" value="UniProtKB-UniRule"/>
</dbReference>
<dbReference type="PIRSF" id="PIRSF037993">
    <property type="entry name" value="STPK_Pim-1"/>
    <property type="match status" value="1"/>
</dbReference>
<evidence type="ECO:0000313" key="16">
    <source>
        <dbReference type="Ensembl" id="ENSAMXP00000043337.1"/>
    </source>
</evidence>
<dbReference type="InterPro" id="IPR051138">
    <property type="entry name" value="PIM_Ser/Thr_kinase"/>
</dbReference>
<reference evidence="16" key="3">
    <citation type="submission" date="2025-08" db="UniProtKB">
        <authorList>
            <consortium name="Ensembl"/>
        </authorList>
    </citation>
    <scope>IDENTIFICATION</scope>
</reference>
<protein>
    <recommendedName>
        <fullName evidence="10">Serine/threonine-protein kinase</fullName>
        <ecNumber evidence="10">2.7.11.1</ecNumber>
    </recommendedName>
</protein>
<dbReference type="GO" id="GO:0004674">
    <property type="term" value="F:protein serine/threonine kinase activity"/>
    <property type="evidence" value="ECO:0007669"/>
    <property type="project" value="UniProtKB-UniRule"/>
</dbReference>
<proteinExistence type="inferred from homology"/>
<comment type="catalytic activity">
    <reaction evidence="8 10">
        <text>L-threonyl-[protein] + ATP = O-phospho-L-threonyl-[protein] + ADP + H(+)</text>
        <dbReference type="Rhea" id="RHEA:46608"/>
        <dbReference type="Rhea" id="RHEA-COMP:11060"/>
        <dbReference type="Rhea" id="RHEA-COMP:11605"/>
        <dbReference type="ChEBI" id="CHEBI:15378"/>
        <dbReference type="ChEBI" id="CHEBI:30013"/>
        <dbReference type="ChEBI" id="CHEBI:30616"/>
        <dbReference type="ChEBI" id="CHEBI:61977"/>
        <dbReference type="ChEBI" id="CHEBI:456216"/>
        <dbReference type="EC" id="2.7.11.1"/>
    </reaction>
</comment>
<reference evidence="17" key="2">
    <citation type="journal article" date="2014" name="Nat. Commun.">
        <title>The cavefish genome reveals candidate genes for eye loss.</title>
        <authorList>
            <person name="McGaugh S.E."/>
            <person name="Gross J.B."/>
            <person name="Aken B."/>
            <person name="Blin M."/>
            <person name="Borowsky R."/>
            <person name="Chalopin D."/>
            <person name="Hinaux H."/>
            <person name="Jeffery W.R."/>
            <person name="Keene A."/>
            <person name="Ma L."/>
            <person name="Minx P."/>
            <person name="Murphy D."/>
            <person name="O'Quin K.E."/>
            <person name="Retaux S."/>
            <person name="Rohner N."/>
            <person name="Searle S.M."/>
            <person name="Stahl B.A."/>
            <person name="Tabin C."/>
            <person name="Volff J.N."/>
            <person name="Yoshizawa M."/>
            <person name="Warren W.C."/>
        </authorList>
    </citation>
    <scope>NUCLEOTIDE SEQUENCE [LARGE SCALE GENOMIC DNA]</scope>
    <source>
        <strain evidence="17">female</strain>
    </source>
</reference>
<name>A0A3B1JLR6_ASTMX</name>
<keyword evidence="2 10" id="KW-0723">Serine/threonine-protein kinase</keyword>
<evidence type="ECO:0000256" key="4">
    <source>
        <dbReference type="ARBA" id="ARBA00022679"/>
    </source>
</evidence>
<dbReference type="PANTHER" id="PTHR22984">
    <property type="entry name" value="SERINE/THREONINE-PROTEIN KINASE PIM"/>
    <property type="match status" value="1"/>
</dbReference>
<feature type="domain" description="Protein kinase" evidence="15">
    <location>
        <begin position="51"/>
        <end position="306"/>
    </location>
</feature>
<dbReference type="SUPFAM" id="SSF56112">
    <property type="entry name" value="Protein kinase-like (PK-like)"/>
    <property type="match status" value="1"/>
</dbReference>
<dbReference type="GeneTree" id="ENSGT00950000182996"/>
<reference evidence="16" key="4">
    <citation type="submission" date="2025-09" db="UniProtKB">
        <authorList>
            <consortium name="Ensembl"/>
        </authorList>
    </citation>
    <scope>IDENTIFICATION</scope>
</reference>
<feature type="binding site" evidence="12">
    <location>
        <position position="136"/>
    </location>
    <ligand>
        <name>ATP</name>
        <dbReference type="ChEBI" id="CHEBI:30616"/>
    </ligand>
</feature>
<dbReference type="PROSITE" id="PS50011">
    <property type="entry name" value="PROTEIN_KINASE_DOM"/>
    <property type="match status" value="1"/>
</dbReference>
<comment type="similarity">
    <text evidence="1 10">Belongs to the protein kinase superfamily. CAMK Ser/Thr protein kinase family. PIM subfamily.</text>
</comment>
<dbReference type="STRING" id="7994.ENSAMXP00000043337"/>
<dbReference type="InterPro" id="IPR017348">
    <property type="entry name" value="PIM1/2/3"/>
</dbReference>
<dbReference type="Bgee" id="ENSAMXG00000036190">
    <property type="expression patterns" value="Expressed in testis and 2 other cell types or tissues"/>
</dbReference>
<evidence type="ECO:0000256" key="14">
    <source>
        <dbReference type="SAM" id="MobiDB-lite"/>
    </source>
</evidence>
<dbReference type="Proteomes" id="UP000018467">
    <property type="component" value="Unassembled WGS sequence"/>
</dbReference>
<dbReference type="PROSITE" id="PS00108">
    <property type="entry name" value="PROTEIN_KINASE_ST"/>
    <property type="match status" value="1"/>
</dbReference>
<evidence type="ECO:0000256" key="3">
    <source>
        <dbReference type="ARBA" id="ARBA00022553"/>
    </source>
</evidence>